<feature type="repeat" description="RCC1" evidence="2">
    <location>
        <begin position="133"/>
        <end position="182"/>
    </location>
</feature>
<dbReference type="SUPFAM" id="SSF50985">
    <property type="entry name" value="RCC1/BLIP-II"/>
    <property type="match status" value="1"/>
</dbReference>
<sequence>MTALRHSPALYRHGLRHIYSSSTSTSASASASHNRKVPLIYKYTAAAPTDTLILQLYTWDRGASGQLGGGIEEIRLYPAPIASLLLPSSFRLSSPIPGRLPLSTPPPNHYGTAAAVEVGISCGLFHSALLVDGKLWIWGKGDGGRLGFGHENPAFVPTLNPNLDSIRSIALGGLHSVALDSLGQVFTWWDGRELMLSVASYGSSCSALSDYPEGLDMVFSLSVLACGGGNLSMDGCAGLRVEIECRVVEEGWGVGKVAAIDATLIESRDSVSIEWEGAG</sequence>
<dbReference type="InterPro" id="IPR009091">
    <property type="entry name" value="RCC1/BLIP-II"/>
</dbReference>
<evidence type="ECO:0000256" key="1">
    <source>
        <dbReference type="ARBA" id="ARBA00022737"/>
    </source>
</evidence>
<keyword evidence="1" id="KW-0677">Repeat</keyword>
<evidence type="ECO:0000256" key="2">
    <source>
        <dbReference type="PROSITE-ProRule" id="PRU00235"/>
    </source>
</evidence>
<keyword evidence="4" id="KW-1185">Reference proteome</keyword>
<dbReference type="Pfam" id="PF00415">
    <property type="entry name" value="RCC1"/>
    <property type="match status" value="1"/>
</dbReference>
<dbReference type="AlphaFoldDB" id="A0AA88VFL3"/>
<dbReference type="Proteomes" id="UP001188597">
    <property type="component" value="Unassembled WGS sequence"/>
</dbReference>
<comment type="caution">
    <text evidence="3">The sequence shown here is derived from an EMBL/GenBank/DDBJ whole genome shotgun (WGS) entry which is preliminary data.</text>
</comment>
<protein>
    <submittedName>
        <fullName evidence="3">Uncharacterized protein</fullName>
    </submittedName>
</protein>
<reference evidence="3" key="1">
    <citation type="submission" date="2022-12" db="EMBL/GenBank/DDBJ databases">
        <title>Draft genome assemblies for two species of Escallonia (Escalloniales).</title>
        <authorList>
            <person name="Chanderbali A."/>
            <person name="Dervinis C."/>
            <person name="Anghel I."/>
            <person name="Soltis D."/>
            <person name="Soltis P."/>
            <person name="Zapata F."/>
        </authorList>
    </citation>
    <scope>NUCLEOTIDE SEQUENCE</scope>
    <source>
        <strain evidence="3">UCBG64.0493</strain>
        <tissue evidence="3">Leaf</tissue>
    </source>
</reference>
<gene>
    <name evidence="3" type="ORF">RJ639_015799</name>
</gene>
<dbReference type="PANTHER" id="PTHR22870:SF408">
    <property type="entry name" value="OS09G0560450 PROTEIN"/>
    <property type="match status" value="1"/>
</dbReference>
<dbReference type="InterPro" id="IPR051210">
    <property type="entry name" value="Ub_ligase/GEF_domain"/>
</dbReference>
<dbReference type="PANTHER" id="PTHR22870">
    <property type="entry name" value="REGULATOR OF CHROMOSOME CONDENSATION"/>
    <property type="match status" value="1"/>
</dbReference>
<proteinExistence type="predicted"/>
<dbReference type="Gene3D" id="2.130.10.30">
    <property type="entry name" value="Regulator of chromosome condensation 1/beta-lactamase-inhibitor protein II"/>
    <property type="match status" value="1"/>
</dbReference>
<accession>A0AA88VFL3</accession>
<name>A0AA88VFL3_9ASTE</name>
<dbReference type="EMBL" id="JAVXUP010002026">
    <property type="protein sequence ID" value="KAK3006183.1"/>
    <property type="molecule type" value="Genomic_DNA"/>
</dbReference>
<evidence type="ECO:0000313" key="3">
    <source>
        <dbReference type="EMBL" id="KAK3006183.1"/>
    </source>
</evidence>
<dbReference type="InterPro" id="IPR000408">
    <property type="entry name" value="Reg_chr_condens"/>
</dbReference>
<evidence type="ECO:0000313" key="4">
    <source>
        <dbReference type="Proteomes" id="UP001188597"/>
    </source>
</evidence>
<dbReference type="PROSITE" id="PS50012">
    <property type="entry name" value="RCC1_3"/>
    <property type="match status" value="1"/>
</dbReference>
<organism evidence="3 4">
    <name type="scientific">Escallonia herrerae</name>
    <dbReference type="NCBI Taxonomy" id="1293975"/>
    <lineage>
        <taxon>Eukaryota</taxon>
        <taxon>Viridiplantae</taxon>
        <taxon>Streptophyta</taxon>
        <taxon>Embryophyta</taxon>
        <taxon>Tracheophyta</taxon>
        <taxon>Spermatophyta</taxon>
        <taxon>Magnoliopsida</taxon>
        <taxon>eudicotyledons</taxon>
        <taxon>Gunneridae</taxon>
        <taxon>Pentapetalae</taxon>
        <taxon>asterids</taxon>
        <taxon>campanulids</taxon>
        <taxon>Escalloniales</taxon>
        <taxon>Escalloniaceae</taxon>
        <taxon>Escallonia</taxon>
    </lineage>
</organism>